<feature type="domain" description="Chromo" evidence="5">
    <location>
        <begin position="315"/>
        <end position="363"/>
    </location>
</feature>
<dbReference type="Gene3D" id="2.40.50.40">
    <property type="match status" value="3"/>
</dbReference>
<sequence length="383" mass="40918">MEAMLAKPTLSRLKFTPKFPTTSAFSPAAAISLRPIPPSTAVQHQTHRPPSASAEAISSPNDGGEEDDEEDYGEVSRIIGSRAVRSGLSTAMEYLIEWKDGHAPSWVPAGGIAADVVAEFDSPWWTAARKADESELRRLLELHPARDVDAVDADGRTAVHFAAGLGSEACIRLLAGAGADLSLCDGRGGLTPLHMAAGYVKPDAVRALLELGADAEGTDDKGRTAEDLARELLAGTPKGLSAQFTRRLGLEAVVRALEEAVYEYARVEEILERRGEGERAEYLVRWSDGGGNEWVRKGWVAEDVVRDFEAGLEYGVAEGVVGVREGEGGRREYLVKWVDIEEATWEPEENVEAELVAEFERREGVVGGGGAVVEGTGVGGGLG</sequence>
<dbReference type="PROSITE" id="PS50013">
    <property type="entry name" value="CHROMO_2"/>
    <property type="match status" value="1"/>
</dbReference>
<accession>A0AAV9FHI7</accession>
<dbReference type="AlphaFoldDB" id="A0AAV9FHI7"/>
<evidence type="ECO:0000313" key="6">
    <source>
        <dbReference type="EMBL" id="KAK1324255.1"/>
    </source>
</evidence>
<name>A0AAV9FHI7_ACOCL</name>
<protein>
    <recommendedName>
        <fullName evidence="5">Chromo domain-containing protein</fullName>
    </recommendedName>
</protein>
<evidence type="ECO:0000256" key="2">
    <source>
        <dbReference type="ARBA" id="ARBA00023043"/>
    </source>
</evidence>
<dbReference type="CDD" id="cd18628">
    <property type="entry name" value="CD3_cpSRP43_like"/>
    <property type="match status" value="1"/>
</dbReference>
<evidence type="ECO:0000256" key="3">
    <source>
        <dbReference type="PROSITE-ProRule" id="PRU00023"/>
    </source>
</evidence>
<evidence type="ECO:0000259" key="5">
    <source>
        <dbReference type="PROSITE" id="PS50013"/>
    </source>
</evidence>
<evidence type="ECO:0000256" key="4">
    <source>
        <dbReference type="SAM" id="MobiDB-lite"/>
    </source>
</evidence>
<feature type="repeat" description="ANK" evidence="3">
    <location>
        <begin position="188"/>
        <end position="220"/>
    </location>
</feature>
<dbReference type="SMART" id="SM00248">
    <property type="entry name" value="ANK"/>
    <property type="match status" value="3"/>
</dbReference>
<reference evidence="6" key="2">
    <citation type="submission" date="2023-06" db="EMBL/GenBank/DDBJ databases">
        <authorList>
            <person name="Ma L."/>
            <person name="Liu K.-W."/>
            <person name="Li Z."/>
            <person name="Hsiao Y.-Y."/>
            <person name="Qi Y."/>
            <person name="Fu T."/>
            <person name="Tang G."/>
            <person name="Zhang D."/>
            <person name="Sun W.-H."/>
            <person name="Liu D.-K."/>
            <person name="Li Y."/>
            <person name="Chen G.-Z."/>
            <person name="Liu X.-D."/>
            <person name="Liao X.-Y."/>
            <person name="Jiang Y.-T."/>
            <person name="Yu X."/>
            <person name="Hao Y."/>
            <person name="Huang J."/>
            <person name="Zhao X.-W."/>
            <person name="Ke S."/>
            <person name="Chen Y.-Y."/>
            <person name="Wu W.-L."/>
            <person name="Hsu J.-L."/>
            <person name="Lin Y.-F."/>
            <person name="Huang M.-D."/>
            <person name="Li C.-Y."/>
            <person name="Huang L."/>
            <person name="Wang Z.-W."/>
            <person name="Zhao X."/>
            <person name="Zhong W.-Y."/>
            <person name="Peng D.-H."/>
            <person name="Ahmad S."/>
            <person name="Lan S."/>
            <person name="Zhang J.-S."/>
            <person name="Tsai W.-C."/>
            <person name="Van De Peer Y."/>
            <person name="Liu Z.-J."/>
        </authorList>
    </citation>
    <scope>NUCLEOTIDE SEQUENCE</scope>
    <source>
        <strain evidence="6">CP</strain>
        <tissue evidence="6">Leaves</tissue>
    </source>
</reference>
<proteinExistence type="predicted"/>
<dbReference type="InterPro" id="IPR023780">
    <property type="entry name" value="Chromo_domain"/>
</dbReference>
<dbReference type="EMBL" id="JAUJYO010000001">
    <property type="protein sequence ID" value="KAK1324255.1"/>
    <property type="molecule type" value="Genomic_DNA"/>
</dbReference>
<organism evidence="6 7">
    <name type="scientific">Acorus calamus</name>
    <name type="common">Sweet flag</name>
    <dbReference type="NCBI Taxonomy" id="4465"/>
    <lineage>
        <taxon>Eukaryota</taxon>
        <taxon>Viridiplantae</taxon>
        <taxon>Streptophyta</taxon>
        <taxon>Embryophyta</taxon>
        <taxon>Tracheophyta</taxon>
        <taxon>Spermatophyta</taxon>
        <taxon>Magnoliopsida</taxon>
        <taxon>Liliopsida</taxon>
        <taxon>Acoraceae</taxon>
        <taxon>Acorus</taxon>
    </lineage>
</organism>
<evidence type="ECO:0000313" key="7">
    <source>
        <dbReference type="Proteomes" id="UP001180020"/>
    </source>
</evidence>
<comment type="caution">
    <text evidence="6">The sequence shown here is derived from an EMBL/GenBank/DDBJ whole genome shotgun (WGS) entry which is preliminary data.</text>
</comment>
<dbReference type="SMART" id="SM00298">
    <property type="entry name" value="CHROMO"/>
    <property type="match status" value="3"/>
</dbReference>
<evidence type="ECO:0000256" key="1">
    <source>
        <dbReference type="ARBA" id="ARBA00022737"/>
    </source>
</evidence>
<dbReference type="InterPro" id="IPR036770">
    <property type="entry name" value="Ankyrin_rpt-contain_sf"/>
</dbReference>
<dbReference type="InterPro" id="IPR030300">
    <property type="entry name" value="CPSRP43_chromodomain_3"/>
</dbReference>
<keyword evidence="2 3" id="KW-0040">ANK repeat</keyword>
<dbReference type="Proteomes" id="UP001180020">
    <property type="component" value="Unassembled WGS sequence"/>
</dbReference>
<keyword evidence="1" id="KW-0677">Repeat</keyword>
<dbReference type="Pfam" id="PF00385">
    <property type="entry name" value="Chromo"/>
    <property type="match status" value="1"/>
</dbReference>
<dbReference type="SUPFAM" id="SSF54160">
    <property type="entry name" value="Chromo domain-like"/>
    <property type="match status" value="3"/>
</dbReference>
<reference evidence="6" key="1">
    <citation type="journal article" date="2023" name="Nat. Commun.">
        <title>Diploid and tetraploid genomes of Acorus and the evolution of monocots.</title>
        <authorList>
            <person name="Ma L."/>
            <person name="Liu K.W."/>
            <person name="Li Z."/>
            <person name="Hsiao Y.Y."/>
            <person name="Qi Y."/>
            <person name="Fu T."/>
            <person name="Tang G.D."/>
            <person name="Zhang D."/>
            <person name="Sun W.H."/>
            <person name="Liu D.K."/>
            <person name="Li Y."/>
            <person name="Chen G.Z."/>
            <person name="Liu X.D."/>
            <person name="Liao X.Y."/>
            <person name="Jiang Y.T."/>
            <person name="Yu X."/>
            <person name="Hao Y."/>
            <person name="Huang J."/>
            <person name="Zhao X.W."/>
            <person name="Ke S."/>
            <person name="Chen Y.Y."/>
            <person name="Wu W.L."/>
            <person name="Hsu J.L."/>
            <person name="Lin Y.F."/>
            <person name="Huang M.D."/>
            <person name="Li C.Y."/>
            <person name="Huang L."/>
            <person name="Wang Z.W."/>
            <person name="Zhao X."/>
            <person name="Zhong W.Y."/>
            <person name="Peng D.H."/>
            <person name="Ahmad S."/>
            <person name="Lan S."/>
            <person name="Zhang J.S."/>
            <person name="Tsai W.C."/>
            <person name="Van de Peer Y."/>
            <person name="Liu Z.J."/>
        </authorList>
    </citation>
    <scope>NUCLEOTIDE SEQUENCE</scope>
    <source>
        <strain evidence="6">CP</strain>
    </source>
</reference>
<feature type="compositionally biased region" description="Acidic residues" evidence="4">
    <location>
        <begin position="63"/>
        <end position="73"/>
    </location>
</feature>
<dbReference type="SUPFAM" id="SSF48403">
    <property type="entry name" value="Ankyrin repeat"/>
    <property type="match status" value="1"/>
</dbReference>
<feature type="repeat" description="ANK" evidence="3">
    <location>
        <begin position="154"/>
        <end position="186"/>
    </location>
</feature>
<dbReference type="InterPro" id="IPR002110">
    <property type="entry name" value="Ankyrin_rpt"/>
</dbReference>
<dbReference type="InterPro" id="IPR016197">
    <property type="entry name" value="Chromo-like_dom_sf"/>
</dbReference>
<dbReference type="Gene3D" id="1.25.40.20">
    <property type="entry name" value="Ankyrin repeat-containing domain"/>
    <property type="match status" value="1"/>
</dbReference>
<dbReference type="InterPro" id="IPR000953">
    <property type="entry name" value="Chromo/chromo_shadow_dom"/>
</dbReference>
<keyword evidence="7" id="KW-1185">Reference proteome</keyword>
<dbReference type="PROSITE" id="PS50297">
    <property type="entry name" value="ANK_REP_REGION"/>
    <property type="match status" value="2"/>
</dbReference>
<feature type="compositionally biased region" description="Low complexity" evidence="4">
    <location>
        <begin position="49"/>
        <end position="62"/>
    </location>
</feature>
<dbReference type="PROSITE" id="PS50088">
    <property type="entry name" value="ANK_REPEAT"/>
    <property type="match status" value="2"/>
</dbReference>
<dbReference type="PANTHER" id="PTHR24171">
    <property type="entry name" value="ANKYRIN REPEAT DOMAIN-CONTAINING PROTEIN 39-RELATED"/>
    <property type="match status" value="1"/>
</dbReference>
<dbReference type="Pfam" id="PF12796">
    <property type="entry name" value="Ank_2"/>
    <property type="match status" value="1"/>
</dbReference>
<feature type="region of interest" description="Disordered" evidence="4">
    <location>
        <begin position="36"/>
        <end position="73"/>
    </location>
</feature>
<gene>
    <name evidence="6" type="ORF">QJS10_CPA01g00307</name>
</gene>